<reference evidence="9 10" key="1">
    <citation type="submission" date="2020-02" db="EMBL/GenBank/DDBJ databases">
        <authorList>
            <person name="Ma Q."/>
            <person name="Huang Y."/>
            <person name="Song X."/>
            <person name="Pei D."/>
        </authorList>
    </citation>
    <scope>NUCLEOTIDE SEQUENCE [LARGE SCALE GENOMIC DNA]</scope>
    <source>
        <strain evidence="9">Sxm20200214</strain>
        <tissue evidence="9">Leaf</tissue>
    </source>
</reference>
<keyword evidence="7" id="KW-0812">Transmembrane</keyword>
<dbReference type="PANTHER" id="PTHR18896:SF65">
    <property type="entry name" value="PHOSPHOLIPASE D BETA 1"/>
    <property type="match status" value="1"/>
</dbReference>
<evidence type="ECO:0000256" key="4">
    <source>
        <dbReference type="ARBA" id="ARBA00022801"/>
    </source>
</evidence>
<dbReference type="InterPro" id="IPR015679">
    <property type="entry name" value="PLipase_D_fam"/>
</dbReference>
<keyword evidence="3" id="KW-0677">Repeat</keyword>
<comment type="catalytic activity">
    <reaction evidence="1">
        <text>a 1,2-diacyl-sn-glycero-3-phosphocholine + H2O = a 1,2-diacyl-sn-glycero-3-phosphate + choline + H(+)</text>
        <dbReference type="Rhea" id="RHEA:14445"/>
        <dbReference type="ChEBI" id="CHEBI:15354"/>
        <dbReference type="ChEBI" id="CHEBI:15377"/>
        <dbReference type="ChEBI" id="CHEBI:15378"/>
        <dbReference type="ChEBI" id="CHEBI:57643"/>
        <dbReference type="ChEBI" id="CHEBI:58608"/>
        <dbReference type="EC" id="3.1.4.4"/>
    </reaction>
</comment>
<protein>
    <recommendedName>
        <fullName evidence="2">phospholipase D</fullName>
        <ecNumber evidence="2">3.1.4.4</ecNumber>
    </recommendedName>
</protein>
<evidence type="ECO:0000256" key="7">
    <source>
        <dbReference type="SAM" id="Phobius"/>
    </source>
</evidence>
<evidence type="ECO:0000256" key="6">
    <source>
        <dbReference type="ARBA" id="ARBA00023098"/>
    </source>
</evidence>
<dbReference type="Pfam" id="PF03168">
    <property type="entry name" value="LEA_2"/>
    <property type="match status" value="1"/>
</dbReference>
<proteinExistence type="predicted"/>
<keyword evidence="4" id="KW-0378">Hydrolase</keyword>
<gene>
    <name evidence="9" type="ORF">Bca52824_074854</name>
</gene>
<dbReference type="InterPro" id="IPR001736">
    <property type="entry name" value="PLipase_D/transphosphatidylase"/>
</dbReference>
<evidence type="ECO:0000256" key="5">
    <source>
        <dbReference type="ARBA" id="ARBA00022963"/>
    </source>
</evidence>
<keyword evidence="7" id="KW-1133">Transmembrane helix</keyword>
<evidence type="ECO:0000256" key="1">
    <source>
        <dbReference type="ARBA" id="ARBA00000798"/>
    </source>
</evidence>
<dbReference type="GO" id="GO:0005886">
    <property type="term" value="C:plasma membrane"/>
    <property type="evidence" value="ECO:0007669"/>
    <property type="project" value="TreeGrafter"/>
</dbReference>
<dbReference type="EMBL" id="JAAMPC010000015">
    <property type="protein sequence ID" value="KAG2255560.1"/>
    <property type="molecule type" value="Genomic_DNA"/>
</dbReference>
<comment type="caution">
    <text evidence="9">The sequence shown here is derived from an EMBL/GenBank/DDBJ whole genome shotgun (WGS) entry which is preliminary data.</text>
</comment>
<dbReference type="SMART" id="SM00155">
    <property type="entry name" value="PLDc"/>
    <property type="match status" value="1"/>
</dbReference>
<evidence type="ECO:0000259" key="8">
    <source>
        <dbReference type="PROSITE" id="PS50035"/>
    </source>
</evidence>
<dbReference type="Gene3D" id="2.60.40.1820">
    <property type="match status" value="1"/>
</dbReference>
<feature type="domain" description="PLD phosphodiesterase" evidence="8">
    <location>
        <begin position="215"/>
        <end position="242"/>
    </location>
</feature>
<dbReference type="GO" id="GO:0004630">
    <property type="term" value="F:phospholipase D activity"/>
    <property type="evidence" value="ECO:0007669"/>
    <property type="project" value="UniProtKB-EC"/>
</dbReference>
<dbReference type="Proteomes" id="UP000886595">
    <property type="component" value="Unassembled WGS sequence"/>
</dbReference>
<dbReference type="Pfam" id="PF00614">
    <property type="entry name" value="PLDc"/>
    <property type="match status" value="1"/>
</dbReference>
<dbReference type="EC" id="3.1.4.4" evidence="2"/>
<dbReference type="OrthoDB" id="1917236at2759"/>
<keyword evidence="6" id="KW-0443">Lipid metabolism</keyword>
<evidence type="ECO:0000256" key="2">
    <source>
        <dbReference type="ARBA" id="ARBA00012027"/>
    </source>
</evidence>
<dbReference type="SUPFAM" id="SSF117070">
    <property type="entry name" value="LEA14-like"/>
    <property type="match status" value="1"/>
</dbReference>
<name>A0A8X7PQ30_BRACI</name>
<keyword evidence="10" id="KW-1185">Reference proteome</keyword>
<dbReference type="InterPro" id="IPR004864">
    <property type="entry name" value="LEA_2"/>
</dbReference>
<dbReference type="PROSITE" id="PS50035">
    <property type="entry name" value="PLD"/>
    <property type="match status" value="1"/>
</dbReference>
<feature type="transmembrane region" description="Helical" evidence="7">
    <location>
        <begin position="42"/>
        <end position="64"/>
    </location>
</feature>
<keyword evidence="7" id="KW-0472">Membrane</keyword>
<dbReference type="PANTHER" id="PTHR18896">
    <property type="entry name" value="PHOSPHOLIPASE D"/>
    <property type="match status" value="1"/>
</dbReference>
<accession>A0A8X7PQ30</accession>
<dbReference type="Gene3D" id="3.30.870.10">
    <property type="entry name" value="Endonuclease Chain A"/>
    <property type="match status" value="1"/>
</dbReference>
<dbReference type="SUPFAM" id="SSF56024">
    <property type="entry name" value="Phospholipase D/nuclease"/>
    <property type="match status" value="1"/>
</dbReference>
<evidence type="ECO:0000313" key="9">
    <source>
        <dbReference type="EMBL" id="KAG2255560.1"/>
    </source>
</evidence>
<dbReference type="AlphaFoldDB" id="A0A8X7PQ30"/>
<evidence type="ECO:0000313" key="10">
    <source>
        <dbReference type="Proteomes" id="UP000886595"/>
    </source>
</evidence>
<dbReference type="GO" id="GO:0009395">
    <property type="term" value="P:phospholipid catabolic process"/>
    <property type="evidence" value="ECO:0007669"/>
    <property type="project" value="TreeGrafter"/>
</dbReference>
<organism evidence="9 10">
    <name type="scientific">Brassica carinata</name>
    <name type="common">Ethiopian mustard</name>
    <name type="synonym">Abyssinian cabbage</name>
    <dbReference type="NCBI Taxonomy" id="52824"/>
    <lineage>
        <taxon>Eukaryota</taxon>
        <taxon>Viridiplantae</taxon>
        <taxon>Streptophyta</taxon>
        <taxon>Embryophyta</taxon>
        <taxon>Tracheophyta</taxon>
        <taxon>Spermatophyta</taxon>
        <taxon>Magnoliopsida</taxon>
        <taxon>eudicotyledons</taxon>
        <taxon>Gunneridae</taxon>
        <taxon>Pentapetalae</taxon>
        <taxon>rosids</taxon>
        <taxon>malvids</taxon>
        <taxon>Brassicales</taxon>
        <taxon>Brassicaceae</taxon>
        <taxon>Brassiceae</taxon>
        <taxon>Brassica</taxon>
    </lineage>
</organism>
<keyword evidence="5" id="KW-0442">Lipid degradation</keyword>
<sequence length="296" mass="33389">MIMASKREYGIPYTPLPSSQPSQTVIVLTPYRRHPRPSFLRSLRCSILFTAAILLLSAAVYFLYPSDPEINVSRIQLNHIRVLDSFKPTLDLSFSLTIKVRNRDFFSLDYDSLVVSIGYRGRELGLVKSRGGHLRARDSSYINATLELDGLEVVHDVIYLIGDLAKGVIPFDTIAQVKGDLGVLLFQIPIQRQKKEQAIFSGVFSGIYSYNFQLFMIYVHAKGMIVDDEYVLMGSANINQRSMAGTKDTEIAMGAYQPHHTLTNKGRHPRGQVYGYRMSLWAEHLGKTGDEFRGAF</sequence>
<evidence type="ECO:0000256" key="3">
    <source>
        <dbReference type="ARBA" id="ARBA00022737"/>
    </source>
</evidence>